<gene>
    <name evidence="1" type="ORF">SDC9_20378</name>
</gene>
<organism evidence="1">
    <name type="scientific">bioreactor metagenome</name>
    <dbReference type="NCBI Taxonomy" id="1076179"/>
    <lineage>
        <taxon>unclassified sequences</taxon>
        <taxon>metagenomes</taxon>
        <taxon>ecological metagenomes</taxon>
    </lineage>
</organism>
<reference evidence="1" key="1">
    <citation type="submission" date="2019-08" db="EMBL/GenBank/DDBJ databases">
        <authorList>
            <person name="Kucharzyk K."/>
            <person name="Murdoch R.W."/>
            <person name="Higgins S."/>
            <person name="Loffler F."/>
        </authorList>
    </citation>
    <scope>NUCLEOTIDE SEQUENCE</scope>
</reference>
<comment type="caution">
    <text evidence="1">The sequence shown here is derived from an EMBL/GenBank/DDBJ whole genome shotgun (WGS) entry which is preliminary data.</text>
</comment>
<proteinExistence type="predicted"/>
<protein>
    <submittedName>
        <fullName evidence="1">Uncharacterized protein</fullName>
    </submittedName>
</protein>
<evidence type="ECO:0000313" key="1">
    <source>
        <dbReference type="EMBL" id="MPL74563.1"/>
    </source>
</evidence>
<dbReference type="EMBL" id="VSSQ01000081">
    <property type="protein sequence ID" value="MPL74563.1"/>
    <property type="molecule type" value="Genomic_DNA"/>
</dbReference>
<accession>A0A644U6P7</accession>
<dbReference type="AlphaFoldDB" id="A0A644U6P7"/>
<name>A0A644U6P7_9ZZZZ</name>
<sequence length="92" mass="10412">MMYFDFVYGIYVDTREKTNRESARIPQAFGLLPESDLLILTLAIQLRCLARPFIGIVRANPVAAPAAPNCNSSLRLILRLPEKNNYLICNDQ</sequence>